<proteinExistence type="predicted"/>
<evidence type="ECO:0000313" key="2">
    <source>
        <dbReference type="Proteomes" id="UP000594778"/>
    </source>
</evidence>
<gene>
    <name evidence="1" type="ORF">I6G66_02500</name>
</gene>
<reference evidence="1 2" key="1">
    <citation type="submission" date="2020-12" db="EMBL/GenBank/DDBJ databases">
        <title>FDA dAtabase for Regulatory Grade micrObial Sequences (FDA-ARGOS): Supporting development and validation of Infectious Disease Dx tests.</title>
        <authorList>
            <person name="Sproer C."/>
            <person name="Gronow S."/>
            <person name="Severitt S."/>
            <person name="Schroder I."/>
            <person name="Tallon L."/>
            <person name="Sadzewicz L."/>
            <person name="Zhao X."/>
            <person name="Boylan J."/>
            <person name="Ott S."/>
            <person name="Bowen H."/>
            <person name="Vavikolanu K."/>
            <person name="Mehta A."/>
            <person name="Aluvathingal J."/>
            <person name="Nadendla S."/>
            <person name="Lowell S."/>
            <person name="Myers T."/>
            <person name="Yan Y."/>
            <person name="Sichtig H."/>
        </authorList>
    </citation>
    <scope>NUCLEOTIDE SEQUENCE [LARGE SCALE GENOMIC DNA]</scope>
    <source>
        <strain evidence="1 2">FDAARGOS_909</strain>
    </source>
</reference>
<dbReference type="Proteomes" id="UP000594778">
    <property type="component" value="Chromosome"/>
</dbReference>
<dbReference type="EMBL" id="CP065668">
    <property type="protein sequence ID" value="QPS08947.1"/>
    <property type="molecule type" value="Genomic_DNA"/>
</dbReference>
<dbReference type="AlphaFoldDB" id="A0A7T2S5E6"/>
<sequence length="284" mass="33464">MPYITKNTLYKIVSEIDLKKEPSPTKSRLEGKNLTLLSKRELQRLALITEILGSEYIPVDRFFLKLKRPEDSYSHIHPERVPSYHSDRMCSALTREYENYEIPVEVREQGAASVKKFRKFFHENIQLFQENRTDFYVKAKQEFHLKKVLTNRDMVEIKTPNSGRGAIQDFNISHLEHDLDEEIAKAEVYKNTSNIHRLTINMYGNLFNPEINDEEQKNILIKWSSLKKEIKRKYITFSMIKNNPDINLDGNFLDALGLNRCSYCHNDKVDLDFSSILHEEQKSF</sequence>
<organism evidence="1 2">
    <name type="scientific">Delftia acidovorans</name>
    <name type="common">Pseudomonas acidovorans</name>
    <name type="synonym">Comamonas acidovorans</name>
    <dbReference type="NCBI Taxonomy" id="80866"/>
    <lineage>
        <taxon>Bacteria</taxon>
        <taxon>Pseudomonadati</taxon>
        <taxon>Pseudomonadota</taxon>
        <taxon>Betaproteobacteria</taxon>
        <taxon>Burkholderiales</taxon>
        <taxon>Comamonadaceae</taxon>
        <taxon>Delftia</taxon>
    </lineage>
</organism>
<dbReference type="RefSeq" id="WP_183018176.1">
    <property type="nucleotide sequence ID" value="NZ_CP065668.1"/>
</dbReference>
<accession>A0A7T2S5E6</accession>
<protein>
    <submittedName>
        <fullName evidence="1">Uncharacterized protein</fullName>
    </submittedName>
</protein>
<evidence type="ECO:0000313" key="1">
    <source>
        <dbReference type="EMBL" id="QPS08947.1"/>
    </source>
</evidence>
<name>A0A7T2S5E6_DELAC</name>